<dbReference type="InterPro" id="IPR050770">
    <property type="entry name" value="Intradiol_RC_Dioxygenase"/>
</dbReference>
<evidence type="ECO:0000256" key="1">
    <source>
        <dbReference type="ARBA" id="ARBA00007825"/>
    </source>
</evidence>
<evidence type="ECO:0000313" key="6">
    <source>
        <dbReference type="EMBL" id="QDV19620.1"/>
    </source>
</evidence>
<dbReference type="InterPro" id="IPR000627">
    <property type="entry name" value="Intradiol_dOase_C"/>
</dbReference>
<sequence length="257" mass="28457">MHSQSTSAGRRDFLKWSSFSLAAFTTPGLMAEELIRTPSMTEGPFYPDRMPLDTDNDLLVINDSITPAVGEITHLTGKVLDSKGYPLRNAFVEIWQVDSKASYIHTRGANKDGRDGNFQGYGRFLTDSRGQYYFRTIKPVPYRAGRGFRTPHIHVAVSQNGKRILTTQLLVKGHAMNAEDGVYRQIRDPDQKKTILVDFKPLPDSKLGELAANFDIILGKTAEENPDGTIKGGIGKSEIGNRQRPPRNGAGGRPPRS</sequence>
<name>A0A518FTG8_9PLAN</name>
<dbReference type="InterPro" id="IPR015889">
    <property type="entry name" value="Intradiol_dOase_core"/>
</dbReference>
<dbReference type="Gene3D" id="2.60.130.10">
    <property type="entry name" value="Aromatic compound dioxygenase"/>
    <property type="match status" value="1"/>
</dbReference>
<dbReference type="PANTHER" id="PTHR33711">
    <property type="entry name" value="DIOXYGENASE, PUTATIVE (AFU_ORTHOLOGUE AFUA_2G02910)-RELATED"/>
    <property type="match status" value="1"/>
</dbReference>
<dbReference type="SUPFAM" id="SSF49482">
    <property type="entry name" value="Aromatic compound dioxygenase"/>
    <property type="match status" value="1"/>
</dbReference>
<evidence type="ECO:0000259" key="5">
    <source>
        <dbReference type="Pfam" id="PF00775"/>
    </source>
</evidence>
<dbReference type="RefSeq" id="WP_145457597.1">
    <property type="nucleotide sequence ID" value="NZ_CP036317.1"/>
</dbReference>
<proteinExistence type="inferred from homology"/>
<evidence type="ECO:0000256" key="4">
    <source>
        <dbReference type="SAM" id="MobiDB-lite"/>
    </source>
</evidence>
<protein>
    <submittedName>
        <fullName evidence="6">Protocatechuate 3,4-dioxygenase beta chain</fullName>
        <ecNumber evidence="6">1.13.11.3</ecNumber>
    </submittedName>
</protein>
<dbReference type="PANTHER" id="PTHR33711:SF9">
    <property type="entry name" value="PROTOCATECHUATE 3,4-DIOXYGENASE ALPHA CHAIN"/>
    <property type="match status" value="1"/>
</dbReference>
<feature type="domain" description="Intradiol ring-cleavage dioxygenases" evidence="5">
    <location>
        <begin position="42"/>
        <end position="183"/>
    </location>
</feature>
<evidence type="ECO:0000256" key="2">
    <source>
        <dbReference type="ARBA" id="ARBA00022964"/>
    </source>
</evidence>
<dbReference type="OrthoDB" id="9800887at2"/>
<dbReference type="Pfam" id="PF00775">
    <property type="entry name" value="Dioxygenase_C"/>
    <property type="match status" value="1"/>
</dbReference>
<organism evidence="6 7">
    <name type="scientific">Gimesia panareensis</name>
    <dbReference type="NCBI Taxonomy" id="2527978"/>
    <lineage>
        <taxon>Bacteria</taxon>
        <taxon>Pseudomonadati</taxon>
        <taxon>Planctomycetota</taxon>
        <taxon>Planctomycetia</taxon>
        <taxon>Planctomycetales</taxon>
        <taxon>Planctomycetaceae</taxon>
        <taxon>Gimesia</taxon>
    </lineage>
</organism>
<keyword evidence="2 6" id="KW-0223">Dioxygenase</keyword>
<dbReference type="Proteomes" id="UP000320839">
    <property type="component" value="Chromosome"/>
</dbReference>
<feature type="region of interest" description="Disordered" evidence="4">
    <location>
        <begin position="222"/>
        <end position="257"/>
    </location>
</feature>
<dbReference type="EC" id="1.13.11.3" evidence="6"/>
<gene>
    <name evidence="6" type="primary">pcaH</name>
    <name evidence="6" type="ORF">Pan153_42860</name>
</gene>
<dbReference type="CDD" id="cd03459">
    <property type="entry name" value="3_4-PCD"/>
    <property type="match status" value="1"/>
</dbReference>
<evidence type="ECO:0000256" key="3">
    <source>
        <dbReference type="ARBA" id="ARBA00023002"/>
    </source>
</evidence>
<accession>A0A518FTG8</accession>
<dbReference type="EMBL" id="CP036317">
    <property type="protein sequence ID" value="QDV19620.1"/>
    <property type="molecule type" value="Genomic_DNA"/>
</dbReference>
<comment type="similarity">
    <text evidence="1">Belongs to the intradiol ring-cleavage dioxygenase family.</text>
</comment>
<keyword evidence="3 6" id="KW-0560">Oxidoreductase</keyword>
<reference evidence="6 7" key="1">
    <citation type="submission" date="2019-02" db="EMBL/GenBank/DDBJ databases">
        <title>Deep-cultivation of Planctomycetes and their phenomic and genomic characterization uncovers novel biology.</title>
        <authorList>
            <person name="Wiegand S."/>
            <person name="Jogler M."/>
            <person name="Boedeker C."/>
            <person name="Pinto D."/>
            <person name="Vollmers J."/>
            <person name="Rivas-Marin E."/>
            <person name="Kohn T."/>
            <person name="Peeters S.H."/>
            <person name="Heuer A."/>
            <person name="Rast P."/>
            <person name="Oberbeckmann S."/>
            <person name="Bunk B."/>
            <person name="Jeske O."/>
            <person name="Meyerdierks A."/>
            <person name="Storesund J.E."/>
            <person name="Kallscheuer N."/>
            <person name="Luecker S."/>
            <person name="Lage O.M."/>
            <person name="Pohl T."/>
            <person name="Merkel B.J."/>
            <person name="Hornburger P."/>
            <person name="Mueller R.-W."/>
            <person name="Bruemmer F."/>
            <person name="Labrenz M."/>
            <person name="Spormann A.M."/>
            <person name="Op den Camp H."/>
            <person name="Overmann J."/>
            <person name="Amann R."/>
            <person name="Jetten M.S.M."/>
            <person name="Mascher T."/>
            <person name="Medema M.H."/>
            <person name="Devos D.P."/>
            <person name="Kaster A.-K."/>
            <person name="Ovreas L."/>
            <person name="Rohde M."/>
            <person name="Galperin M.Y."/>
            <person name="Jogler C."/>
        </authorList>
    </citation>
    <scope>NUCLEOTIDE SEQUENCE [LARGE SCALE GENOMIC DNA]</scope>
    <source>
        <strain evidence="6 7">Pan153</strain>
    </source>
</reference>
<dbReference type="GO" id="GO:0008199">
    <property type="term" value="F:ferric iron binding"/>
    <property type="evidence" value="ECO:0007669"/>
    <property type="project" value="InterPro"/>
</dbReference>
<dbReference type="InterPro" id="IPR039387">
    <property type="entry name" value="3_4-PCD"/>
</dbReference>
<dbReference type="AlphaFoldDB" id="A0A518FTG8"/>
<dbReference type="GO" id="GO:0018578">
    <property type="term" value="F:protocatechuate 3,4-dioxygenase activity"/>
    <property type="evidence" value="ECO:0007669"/>
    <property type="project" value="UniProtKB-EC"/>
</dbReference>
<evidence type="ECO:0000313" key="7">
    <source>
        <dbReference type="Proteomes" id="UP000320839"/>
    </source>
</evidence>